<dbReference type="Proteomes" id="UP000694427">
    <property type="component" value="Unplaced"/>
</dbReference>
<dbReference type="PANTHER" id="PTHR14790">
    <property type="entry name" value="RECQ-MEDIATED GENOME INSTABILITY PROTEIN 1 RMI1"/>
    <property type="match status" value="1"/>
</dbReference>
<comment type="function">
    <text evidence="6">Essential component of the RMI complex, a complex that plays an important role in the processing of homologous recombination intermediates to limit DNA crossover formation in cells. Promotes TOP3A binding to double Holliday junctions (DHJ) and hence stimulates TOP3A-mediated dissolution. Required for BLM phosphorylation during mitosis. Within the BLM complex, required for BLM and TOP3A stability.</text>
</comment>
<reference evidence="11" key="1">
    <citation type="submission" date="2025-08" db="UniProtKB">
        <authorList>
            <consortium name="Ensembl"/>
        </authorList>
    </citation>
    <scope>IDENTIFICATION</scope>
</reference>
<dbReference type="InterPro" id="IPR044881">
    <property type="entry name" value="RMI1_N_N_sf"/>
</dbReference>
<feature type="domain" description="RecQ mediated genome instability protein 1 OB-fold" evidence="8">
    <location>
        <begin position="68"/>
        <end position="203"/>
    </location>
</feature>
<dbReference type="SMART" id="SM01161">
    <property type="entry name" value="DUF1767"/>
    <property type="match status" value="1"/>
</dbReference>
<evidence type="ECO:0000313" key="11">
    <source>
        <dbReference type="Ensembl" id="ENSCCRP00010020655.1"/>
    </source>
</evidence>
<evidence type="ECO:0000313" key="12">
    <source>
        <dbReference type="Proteomes" id="UP000694427"/>
    </source>
</evidence>
<accession>A0A8C1IPA1</accession>
<dbReference type="GO" id="GO:0000724">
    <property type="term" value="P:double-strand break repair via homologous recombination"/>
    <property type="evidence" value="ECO:0007669"/>
    <property type="project" value="TreeGrafter"/>
</dbReference>
<dbReference type="InterPro" id="IPR049363">
    <property type="entry name" value="RMI1_N"/>
</dbReference>
<evidence type="ECO:0000259" key="8">
    <source>
        <dbReference type="Pfam" id="PF08585"/>
    </source>
</evidence>
<evidence type="ECO:0000256" key="6">
    <source>
        <dbReference type="ARBA" id="ARBA00024977"/>
    </source>
</evidence>
<dbReference type="InterPro" id="IPR013894">
    <property type="entry name" value="RMI1_OB"/>
</dbReference>
<dbReference type="Ensembl" id="ENSCCRT00010022603.1">
    <property type="protein sequence ID" value="ENSCCRP00010020655.1"/>
    <property type="gene ID" value="ENSCCRG00010008949.1"/>
</dbReference>
<protein>
    <recommendedName>
        <fullName evidence="3">RecQ-mediated genome instability protein 1</fullName>
    </recommendedName>
</protein>
<dbReference type="InterPro" id="IPR042470">
    <property type="entry name" value="RMI1_N_C_sf"/>
</dbReference>
<dbReference type="AlphaFoldDB" id="A0A8C1IPA1"/>
<keyword evidence="12" id="KW-1185">Reference proteome</keyword>
<evidence type="ECO:0000259" key="9">
    <source>
        <dbReference type="Pfam" id="PF16099"/>
    </source>
</evidence>
<dbReference type="Pfam" id="PF08585">
    <property type="entry name" value="RMI1_N_C"/>
    <property type="match status" value="1"/>
</dbReference>
<feature type="domain" description="RMI1 N-terminal" evidence="10">
    <location>
        <begin position="13"/>
        <end position="62"/>
    </location>
</feature>
<dbReference type="Pfam" id="PF21000">
    <property type="entry name" value="RMI1_N_N"/>
    <property type="match status" value="1"/>
</dbReference>
<dbReference type="GO" id="GO:0031422">
    <property type="term" value="C:RecQ family helicase-topoisomerase III complex"/>
    <property type="evidence" value="ECO:0007669"/>
    <property type="project" value="TreeGrafter"/>
</dbReference>
<dbReference type="PANTHER" id="PTHR14790:SF15">
    <property type="entry name" value="RECQ-MEDIATED GENOME INSTABILITY PROTEIN 1"/>
    <property type="match status" value="1"/>
</dbReference>
<keyword evidence="5" id="KW-0539">Nucleus</keyword>
<dbReference type="InterPro" id="IPR032199">
    <property type="entry name" value="RMI1_C"/>
</dbReference>
<evidence type="ECO:0000256" key="7">
    <source>
        <dbReference type="SAM" id="MobiDB-lite"/>
    </source>
</evidence>
<evidence type="ECO:0000256" key="4">
    <source>
        <dbReference type="ARBA" id="ARBA00022705"/>
    </source>
</evidence>
<proteinExistence type="inferred from homology"/>
<feature type="domain" description="RecQ-mediated genome instability protein 1 C-terminal OB-fold" evidence="9">
    <location>
        <begin position="438"/>
        <end position="569"/>
    </location>
</feature>
<name>A0A8C1IPA1_CYPCA</name>
<dbReference type="Gene3D" id="2.40.50.510">
    <property type="match status" value="1"/>
</dbReference>
<sequence>MSVGEVQVTQAWLRSQWHIQVPHAWLDACVNWIKEEADSEPVPQSLLNQRVLEQWLLTDLRDLSHPVLPERISEAQKTELTSCYSLQMDSLLDVSQPAYTQLQRIRGTDCSNDQVSAVTPETQRPWEAKPTRMLMLQLTDGVQSLEGMEYRPIPTLSTNLPPGTKLQLVGPIVVRLGVLLLKAENVKVLGGEVEQLLEIYSQSRVLSGTLGLPEENHPEDEELDDQELLASVEAPADHQVADSGYHSMASVASFRPPQSQPRPQATPVSREDDWDMDEIPDDDFRSIPDDFDGVPQNAVDEDFDDIPLEELDSVMSPIDSEVMPSRREHSEIKHPDVIQPNTEEPSLISFHSSTMLNSRSLNEVPDASVANTVEEPDANLPNQHKTREPSQTLHSRNLFSHANQSRTLNEVPHTSVTRSSSNTAGSSGCERDAPTPPYLCMLQAGHWPPARAQVLRLQAFIVTLVGSLRCSSGVWKLGATISDGTGYLDVDLSDAMLTKLIGYTAAEARVLRKDPARRGEVDRGIQHCQRELVDMCCMMSVQVDQTRRGVVLCVSPLSDRESSEIQKRVKERRN</sequence>
<dbReference type="GO" id="GO:0000712">
    <property type="term" value="P:resolution of meiotic recombination intermediates"/>
    <property type="evidence" value="ECO:0007669"/>
    <property type="project" value="TreeGrafter"/>
</dbReference>
<dbReference type="FunFam" id="2.40.50.770:FF:000002">
    <property type="entry name" value="recQ-mediated genome instability protein 1"/>
    <property type="match status" value="1"/>
</dbReference>
<dbReference type="FunFam" id="1.10.8.1020:FF:000001">
    <property type="entry name" value="RecQ-mediated genome instability protein 1"/>
    <property type="match status" value="1"/>
</dbReference>
<dbReference type="Gene3D" id="1.10.8.1020">
    <property type="entry name" value="RecQ-mediated genome instability protein 1, N-terminal domain"/>
    <property type="match status" value="1"/>
</dbReference>
<dbReference type="Pfam" id="PF16099">
    <property type="entry name" value="RMI1_C"/>
    <property type="match status" value="1"/>
</dbReference>
<evidence type="ECO:0000256" key="3">
    <source>
        <dbReference type="ARBA" id="ARBA00018987"/>
    </source>
</evidence>
<evidence type="ECO:0000256" key="2">
    <source>
        <dbReference type="ARBA" id="ARBA00006395"/>
    </source>
</evidence>
<organism evidence="11 12">
    <name type="scientific">Cyprinus carpio</name>
    <name type="common">Common carp</name>
    <dbReference type="NCBI Taxonomy" id="7962"/>
    <lineage>
        <taxon>Eukaryota</taxon>
        <taxon>Metazoa</taxon>
        <taxon>Chordata</taxon>
        <taxon>Craniata</taxon>
        <taxon>Vertebrata</taxon>
        <taxon>Euteleostomi</taxon>
        <taxon>Actinopterygii</taxon>
        <taxon>Neopterygii</taxon>
        <taxon>Teleostei</taxon>
        <taxon>Ostariophysi</taxon>
        <taxon>Cypriniformes</taxon>
        <taxon>Cyprinidae</taxon>
        <taxon>Cyprininae</taxon>
        <taxon>Cyprinus</taxon>
    </lineage>
</organism>
<dbReference type="GO" id="GO:0016604">
    <property type="term" value="C:nuclear body"/>
    <property type="evidence" value="ECO:0007669"/>
    <property type="project" value="TreeGrafter"/>
</dbReference>
<reference evidence="11" key="2">
    <citation type="submission" date="2025-09" db="UniProtKB">
        <authorList>
            <consortium name="Ensembl"/>
        </authorList>
    </citation>
    <scope>IDENTIFICATION</scope>
</reference>
<evidence type="ECO:0000259" key="10">
    <source>
        <dbReference type="Pfam" id="PF21000"/>
    </source>
</evidence>
<evidence type="ECO:0000256" key="1">
    <source>
        <dbReference type="ARBA" id="ARBA00004123"/>
    </source>
</evidence>
<dbReference type="Gene3D" id="2.40.50.770">
    <property type="entry name" value="RecQ-mediated genome instability protein Rmi1, C-terminal domain"/>
    <property type="match status" value="1"/>
</dbReference>
<comment type="similarity">
    <text evidence="2">Belongs to the RMI1 family.</text>
</comment>
<dbReference type="GO" id="GO:0000166">
    <property type="term" value="F:nucleotide binding"/>
    <property type="evidence" value="ECO:0007669"/>
    <property type="project" value="InterPro"/>
</dbReference>
<dbReference type="GO" id="GO:0006260">
    <property type="term" value="P:DNA replication"/>
    <property type="evidence" value="ECO:0007669"/>
    <property type="project" value="UniProtKB-KW"/>
</dbReference>
<evidence type="ECO:0000256" key="5">
    <source>
        <dbReference type="ARBA" id="ARBA00023242"/>
    </source>
</evidence>
<comment type="subcellular location">
    <subcellularLocation>
        <location evidence="1">Nucleus</location>
    </subcellularLocation>
</comment>
<feature type="compositionally biased region" description="Polar residues" evidence="7">
    <location>
        <begin position="389"/>
        <end position="426"/>
    </location>
</feature>
<keyword evidence="4" id="KW-0235">DNA replication</keyword>
<feature type="region of interest" description="Disordered" evidence="7">
    <location>
        <begin position="374"/>
        <end position="430"/>
    </location>
</feature>
<feature type="region of interest" description="Disordered" evidence="7">
    <location>
        <begin position="253"/>
        <end position="278"/>
    </location>
</feature>